<dbReference type="AlphaFoldDB" id="A0AAN4Z8H2"/>
<reference evidence="2" key="1">
    <citation type="submission" date="2022-10" db="EMBL/GenBank/DDBJ databases">
        <title>Genome assembly of Pristionchus species.</title>
        <authorList>
            <person name="Yoshida K."/>
            <person name="Sommer R.J."/>
        </authorList>
    </citation>
    <scope>NUCLEOTIDE SEQUENCE [LARGE SCALE GENOMIC DNA]</scope>
    <source>
        <strain evidence="2">RS5460</strain>
    </source>
</reference>
<comment type="caution">
    <text evidence="1">The sequence shown here is derived from an EMBL/GenBank/DDBJ whole genome shotgun (WGS) entry which is preliminary data.</text>
</comment>
<organism evidence="1 2">
    <name type="scientific">Pristionchus mayeri</name>
    <dbReference type="NCBI Taxonomy" id="1317129"/>
    <lineage>
        <taxon>Eukaryota</taxon>
        <taxon>Metazoa</taxon>
        <taxon>Ecdysozoa</taxon>
        <taxon>Nematoda</taxon>
        <taxon>Chromadorea</taxon>
        <taxon>Rhabditida</taxon>
        <taxon>Rhabditina</taxon>
        <taxon>Diplogasteromorpha</taxon>
        <taxon>Diplogasteroidea</taxon>
        <taxon>Neodiplogasteridae</taxon>
        <taxon>Pristionchus</taxon>
    </lineage>
</organism>
<accession>A0AAN4Z8H2</accession>
<dbReference type="Proteomes" id="UP001328107">
    <property type="component" value="Unassembled WGS sequence"/>
</dbReference>
<gene>
    <name evidence="1" type="ORF">PMAYCL1PPCAC_04586</name>
</gene>
<feature type="non-terminal residue" evidence="1">
    <location>
        <position position="1"/>
    </location>
</feature>
<name>A0AAN4Z8H2_9BILA</name>
<feature type="non-terminal residue" evidence="1">
    <location>
        <position position="147"/>
    </location>
</feature>
<evidence type="ECO:0000313" key="1">
    <source>
        <dbReference type="EMBL" id="GMR34391.1"/>
    </source>
</evidence>
<keyword evidence="2" id="KW-1185">Reference proteome</keyword>
<evidence type="ECO:0000313" key="2">
    <source>
        <dbReference type="Proteomes" id="UP001328107"/>
    </source>
</evidence>
<proteinExistence type="predicted"/>
<sequence length="147" mass="16857">HFKIMRADTRIYPECSIPHPFSQHQPPMVLYKEVHRIEADESRAVLKKLGILLHLGLPICPTHNDEVRKIVTEVAVEETGYELRPSSRIRNPSHSAMDTDDANARGKVDIKFVNKEKKPKAELEKAYAEFMNAIGLHPYMGTWNDLK</sequence>
<dbReference type="EMBL" id="BTRK01000002">
    <property type="protein sequence ID" value="GMR34391.1"/>
    <property type="molecule type" value="Genomic_DNA"/>
</dbReference>
<protein>
    <submittedName>
        <fullName evidence="1">Uncharacterized protein</fullName>
    </submittedName>
</protein>